<evidence type="ECO:0000313" key="1">
    <source>
        <dbReference type="EMBL" id="KAL3964232.1"/>
    </source>
</evidence>
<keyword evidence="2" id="KW-1185">Reference proteome</keyword>
<protein>
    <submittedName>
        <fullName evidence="1">Uncharacterized protein</fullName>
    </submittedName>
</protein>
<evidence type="ECO:0000313" key="2">
    <source>
        <dbReference type="Proteomes" id="UP001638806"/>
    </source>
</evidence>
<accession>A0ACC4E7U5</accession>
<reference evidence="1" key="1">
    <citation type="submission" date="2024-12" db="EMBL/GenBank/DDBJ databases">
        <title>Comparative genomics and development of molecular markers within Purpureocillium lilacinum and among Purpureocillium species.</title>
        <authorList>
            <person name="Yeh Z.-Y."/>
            <person name="Ni N.-T."/>
            <person name="Lo P.-H."/>
            <person name="Mushyakhwo K."/>
            <person name="Lin C.-F."/>
            <person name="Nai Y.-S."/>
        </authorList>
    </citation>
    <scope>NUCLEOTIDE SEQUENCE</scope>
    <source>
        <strain evidence="1">NCHU-NPUST-175</strain>
    </source>
</reference>
<sequence length="113" mass="12443">MVRKITDKLTAQINSTLSHETLRSLLGTSGIGASVAGLWKKRTSTMPAATPSQIEGALTSLFTYFDENFAIMKQTLTDATMIAVMTRLWKEVLMTIENLLVPPLSEKPSMKKP</sequence>
<proteinExistence type="predicted"/>
<name>A0ACC4E7U5_PURLI</name>
<dbReference type="Proteomes" id="UP001638806">
    <property type="component" value="Unassembled WGS sequence"/>
</dbReference>
<dbReference type="EMBL" id="JBGNUJ010000002">
    <property type="protein sequence ID" value="KAL3964232.1"/>
    <property type="molecule type" value="Genomic_DNA"/>
</dbReference>
<organism evidence="1 2">
    <name type="scientific">Purpureocillium lilacinum</name>
    <name type="common">Paecilomyces lilacinus</name>
    <dbReference type="NCBI Taxonomy" id="33203"/>
    <lineage>
        <taxon>Eukaryota</taxon>
        <taxon>Fungi</taxon>
        <taxon>Dikarya</taxon>
        <taxon>Ascomycota</taxon>
        <taxon>Pezizomycotina</taxon>
        <taxon>Sordariomycetes</taxon>
        <taxon>Hypocreomycetidae</taxon>
        <taxon>Hypocreales</taxon>
        <taxon>Ophiocordycipitaceae</taxon>
        <taxon>Purpureocillium</taxon>
    </lineage>
</organism>
<gene>
    <name evidence="1" type="ORF">ACCO45_001236</name>
</gene>
<comment type="caution">
    <text evidence="1">The sequence shown here is derived from an EMBL/GenBank/DDBJ whole genome shotgun (WGS) entry which is preliminary data.</text>
</comment>